<keyword evidence="2" id="KW-0547">Nucleotide-binding</keyword>
<organism evidence="5 6">
    <name type="scientific">Weissella viridescens</name>
    <name type="common">Lactobacillus viridescens</name>
    <dbReference type="NCBI Taxonomy" id="1629"/>
    <lineage>
        <taxon>Bacteria</taxon>
        <taxon>Bacillati</taxon>
        <taxon>Bacillota</taxon>
        <taxon>Bacilli</taxon>
        <taxon>Lactobacillales</taxon>
        <taxon>Lactobacillaceae</taxon>
        <taxon>Weissella</taxon>
    </lineage>
</organism>
<keyword evidence="3 5" id="KW-0418">Kinase</keyword>
<reference evidence="5 6" key="1">
    <citation type="submission" date="2018-06" db="EMBL/GenBank/DDBJ databases">
        <authorList>
            <consortium name="Pathogen Informatics"/>
            <person name="Doyle S."/>
        </authorList>
    </citation>
    <scope>NUCLEOTIDE SEQUENCE [LARGE SCALE GENOMIC DNA]</scope>
    <source>
        <strain evidence="5 6">NCTC13645</strain>
    </source>
</reference>
<dbReference type="Pfam" id="PF01202">
    <property type="entry name" value="SKI"/>
    <property type="match status" value="1"/>
</dbReference>
<dbReference type="GO" id="GO:0005524">
    <property type="term" value="F:ATP binding"/>
    <property type="evidence" value="ECO:0007669"/>
    <property type="project" value="UniProtKB-KW"/>
</dbReference>
<keyword evidence="1" id="KW-0808">Transferase</keyword>
<evidence type="ECO:0000313" key="5">
    <source>
        <dbReference type="EMBL" id="SUP59483.1"/>
    </source>
</evidence>
<dbReference type="Gene3D" id="3.40.50.300">
    <property type="entry name" value="P-loop containing nucleotide triphosphate hydrolases"/>
    <property type="match status" value="1"/>
</dbReference>
<evidence type="ECO:0000256" key="3">
    <source>
        <dbReference type="ARBA" id="ARBA00022777"/>
    </source>
</evidence>
<evidence type="ECO:0000256" key="1">
    <source>
        <dbReference type="ARBA" id="ARBA00022679"/>
    </source>
</evidence>
<sequence>MAFRLQEHAVLEQALAEPQGILATGGGIVEQPEI</sequence>
<evidence type="ECO:0000256" key="2">
    <source>
        <dbReference type="ARBA" id="ARBA00022741"/>
    </source>
</evidence>
<dbReference type="Proteomes" id="UP000254621">
    <property type="component" value="Unassembled WGS sequence"/>
</dbReference>
<evidence type="ECO:0000313" key="6">
    <source>
        <dbReference type="Proteomes" id="UP000254621"/>
    </source>
</evidence>
<dbReference type="InterPro" id="IPR027417">
    <property type="entry name" value="P-loop_NTPase"/>
</dbReference>
<dbReference type="EMBL" id="UHIV01000004">
    <property type="protein sequence ID" value="SUP59483.1"/>
    <property type="molecule type" value="Genomic_DNA"/>
</dbReference>
<proteinExistence type="predicted"/>
<gene>
    <name evidence="5" type="ORF">NCTC13645_01740</name>
</gene>
<protein>
    <submittedName>
        <fullName evidence="5">Shikimate kinase</fullName>
    </submittedName>
</protein>
<dbReference type="PROSITE" id="PS01128">
    <property type="entry name" value="SHIKIMATE_KINASE"/>
    <property type="match status" value="1"/>
</dbReference>
<keyword evidence="4" id="KW-0067">ATP-binding</keyword>
<dbReference type="AlphaFoldDB" id="A0A380P2R1"/>
<dbReference type="InterPro" id="IPR023000">
    <property type="entry name" value="Shikimate_kinase_CS"/>
</dbReference>
<dbReference type="GO" id="GO:0016301">
    <property type="term" value="F:kinase activity"/>
    <property type="evidence" value="ECO:0007669"/>
    <property type="project" value="UniProtKB-KW"/>
</dbReference>
<dbReference type="InterPro" id="IPR031322">
    <property type="entry name" value="Shikimate/glucono_kinase"/>
</dbReference>
<name>A0A380P2R1_WEIVI</name>
<accession>A0A380P2R1</accession>
<evidence type="ECO:0000256" key="4">
    <source>
        <dbReference type="ARBA" id="ARBA00022840"/>
    </source>
</evidence>